<dbReference type="InterPro" id="IPR013321">
    <property type="entry name" value="Arc_rbn_hlx_hlx"/>
</dbReference>
<accession>A0ABV6R0H1</accession>
<gene>
    <name evidence="2" type="ORF">ACFFGE_03620</name>
</gene>
<dbReference type="RefSeq" id="WP_054110286.1">
    <property type="nucleotide sequence ID" value="NZ_JBHLSW010000003.1"/>
</dbReference>
<evidence type="ECO:0000259" key="1">
    <source>
        <dbReference type="Pfam" id="PF01402"/>
    </source>
</evidence>
<feature type="domain" description="Ribbon-helix-helix protein CopG" evidence="1">
    <location>
        <begin position="2"/>
        <end position="40"/>
    </location>
</feature>
<comment type="caution">
    <text evidence="2">The sequence shown here is derived from an EMBL/GenBank/DDBJ whole genome shotgun (WGS) entry which is preliminary data.</text>
</comment>
<dbReference type="EMBL" id="JBHLSW010000003">
    <property type="protein sequence ID" value="MFC0632966.1"/>
    <property type="molecule type" value="Genomic_DNA"/>
</dbReference>
<reference evidence="2 3" key="1">
    <citation type="submission" date="2024-09" db="EMBL/GenBank/DDBJ databases">
        <authorList>
            <person name="Sun Q."/>
            <person name="Mori K."/>
        </authorList>
    </citation>
    <scope>NUCLEOTIDE SEQUENCE [LARGE SCALE GENOMIC DNA]</scope>
    <source>
        <strain evidence="2 3">NCAIM B.02621</strain>
    </source>
</reference>
<evidence type="ECO:0000313" key="3">
    <source>
        <dbReference type="Proteomes" id="UP001589906"/>
    </source>
</evidence>
<dbReference type="InterPro" id="IPR002145">
    <property type="entry name" value="CopG"/>
</dbReference>
<proteinExistence type="predicted"/>
<keyword evidence="3" id="KW-1185">Reference proteome</keyword>
<dbReference type="Proteomes" id="UP001589906">
    <property type="component" value="Unassembled WGS sequence"/>
</dbReference>
<evidence type="ECO:0000313" key="2">
    <source>
        <dbReference type="EMBL" id="MFC0632966.1"/>
    </source>
</evidence>
<protein>
    <submittedName>
        <fullName evidence="2">Ribbon-helix-helix protein, CopG family</fullName>
    </submittedName>
</protein>
<dbReference type="Gene3D" id="1.10.1220.10">
    <property type="entry name" value="Met repressor-like"/>
    <property type="match status" value="1"/>
</dbReference>
<organism evidence="2 3">
    <name type="scientific">Brevundimonas balnearis</name>
    <dbReference type="NCBI Taxonomy" id="1572858"/>
    <lineage>
        <taxon>Bacteria</taxon>
        <taxon>Pseudomonadati</taxon>
        <taxon>Pseudomonadota</taxon>
        <taxon>Alphaproteobacteria</taxon>
        <taxon>Caulobacterales</taxon>
        <taxon>Caulobacteraceae</taxon>
        <taxon>Brevundimonas</taxon>
    </lineage>
</organism>
<sequence length="72" mass="8048">MRILVDADEGQVAALDALAKREKRPRAAVIRAAIDDYVARHKQPAPLADSFGLWGKDGEDGLAYQERLRSEW</sequence>
<dbReference type="Pfam" id="PF01402">
    <property type="entry name" value="RHH_1"/>
    <property type="match status" value="1"/>
</dbReference>
<name>A0ABV6R0H1_9CAUL</name>